<feature type="domain" description="Flagellar attachment zone protein 1 conserved" evidence="3">
    <location>
        <begin position="819"/>
        <end position="908"/>
    </location>
</feature>
<evidence type="ECO:0000259" key="3">
    <source>
        <dbReference type="Pfam" id="PF23398"/>
    </source>
</evidence>
<feature type="non-terminal residue" evidence="4">
    <location>
        <position position="933"/>
    </location>
</feature>
<feature type="region of interest" description="Disordered" evidence="2">
    <location>
        <begin position="913"/>
        <end position="933"/>
    </location>
</feature>
<comment type="caution">
    <text evidence="4">The sequence shown here is derived from an EMBL/GenBank/DDBJ whole genome shotgun (WGS) entry which is preliminary data.</text>
</comment>
<dbReference type="GO" id="GO:0045505">
    <property type="term" value="F:dynein intermediate chain binding"/>
    <property type="evidence" value="ECO:0007669"/>
    <property type="project" value="InterPro"/>
</dbReference>
<keyword evidence="5" id="KW-1185">Reference proteome</keyword>
<dbReference type="GO" id="GO:0030286">
    <property type="term" value="C:dynein complex"/>
    <property type="evidence" value="ECO:0007669"/>
    <property type="project" value="InterPro"/>
</dbReference>
<feature type="coiled-coil region" evidence="1">
    <location>
        <begin position="241"/>
        <end position="293"/>
    </location>
</feature>
<evidence type="ECO:0000256" key="1">
    <source>
        <dbReference type="SAM" id="Coils"/>
    </source>
</evidence>
<dbReference type="AlphaFoldDB" id="A0A0N1ILZ8"/>
<dbReference type="PANTHER" id="PTHR45703">
    <property type="entry name" value="DYNEIN HEAVY CHAIN"/>
    <property type="match status" value="1"/>
</dbReference>
<feature type="compositionally biased region" description="Basic and acidic residues" evidence="2">
    <location>
        <begin position="922"/>
        <end position="933"/>
    </location>
</feature>
<evidence type="ECO:0000313" key="4">
    <source>
        <dbReference type="EMBL" id="KPI88600.1"/>
    </source>
</evidence>
<dbReference type="GO" id="GO:0051959">
    <property type="term" value="F:dynein light intermediate chain binding"/>
    <property type="evidence" value="ECO:0007669"/>
    <property type="project" value="InterPro"/>
</dbReference>
<gene>
    <name evidence="4" type="ORF">ABL78_2268</name>
</gene>
<organism evidence="4 5">
    <name type="scientific">Leptomonas seymouri</name>
    <dbReference type="NCBI Taxonomy" id="5684"/>
    <lineage>
        <taxon>Eukaryota</taxon>
        <taxon>Discoba</taxon>
        <taxon>Euglenozoa</taxon>
        <taxon>Kinetoplastea</taxon>
        <taxon>Metakinetoplastina</taxon>
        <taxon>Trypanosomatida</taxon>
        <taxon>Trypanosomatidae</taxon>
        <taxon>Leishmaniinae</taxon>
        <taxon>Leptomonas</taxon>
    </lineage>
</organism>
<evidence type="ECO:0000256" key="2">
    <source>
        <dbReference type="SAM" id="MobiDB-lite"/>
    </source>
</evidence>
<dbReference type="FunFam" id="1.20.920.20:FF:000023">
    <property type="entry name" value="Putative mitotubule-associated protein Gb4"/>
    <property type="match status" value="1"/>
</dbReference>
<proteinExistence type="predicted"/>
<dbReference type="VEuPathDB" id="TriTrypDB:Lsey_0045_0020"/>
<accession>A0A0N1ILZ8</accession>
<feature type="domain" description="Flagellar attachment zone protein 1 conserved" evidence="3">
    <location>
        <begin position="434"/>
        <end position="522"/>
    </location>
</feature>
<dbReference type="Pfam" id="PF23398">
    <property type="entry name" value="FAZ1_cons"/>
    <property type="match status" value="5"/>
</dbReference>
<keyword evidence="1" id="KW-0175">Coiled coil</keyword>
<evidence type="ECO:0000313" key="5">
    <source>
        <dbReference type="Proteomes" id="UP000038009"/>
    </source>
</evidence>
<protein>
    <submittedName>
        <fullName evidence="4">Putative mitotubule-associated protein Gb4</fullName>
    </submittedName>
</protein>
<feature type="domain" description="Flagellar attachment zone protein 1 conserved" evidence="3">
    <location>
        <begin position="630"/>
        <end position="715"/>
    </location>
</feature>
<dbReference type="GO" id="GO:0007018">
    <property type="term" value="P:microtubule-based movement"/>
    <property type="evidence" value="ECO:0007669"/>
    <property type="project" value="InterPro"/>
</dbReference>
<name>A0A0N1ILZ8_LEPSE</name>
<dbReference type="OrthoDB" id="260030at2759"/>
<dbReference type="InterPro" id="IPR026983">
    <property type="entry name" value="DHC"/>
</dbReference>
<dbReference type="Gene3D" id="1.20.920.20">
    <property type="match status" value="1"/>
</dbReference>
<feature type="domain" description="Flagellar attachment zone protein 1 conserved" evidence="3">
    <location>
        <begin position="724"/>
        <end position="810"/>
    </location>
</feature>
<dbReference type="EMBL" id="LJSK01000045">
    <property type="protein sequence ID" value="KPI88600.1"/>
    <property type="molecule type" value="Genomic_DNA"/>
</dbReference>
<reference evidence="4 5" key="1">
    <citation type="journal article" date="2015" name="PLoS Pathog.">
        <title>Leptomonas seymouri: Adaptations to the Dixenous Life Cycle Analyzed by Genome Sequencing, Transcriptome Profiling and Co-infection with Leishmania donovani.</title>
        <authorList>
            <person name="Kraeva N."/>
            <person name="Butenko A."/>
            <person name="Hlavacova J."/>
            <person name="Kostygov A."/>
            <person name="Myskova J."/>
            <person name="Grybchuk D."/>
            <person name="Lestinova T."/>
            <person name="Votypka J."/>
            <person name="Volf P."/>
            <person name="Opperdoes F."/>
            <person name="Flegontov P."/>
            <person name="Lukes J."/>
            <person name="Yurchenko V."/>
        </authorList>
    </citation>
    <scope>NUCLEOTIDE SEQUENCE [LARGE SCALE GENOMIC DNA]</scope>
    <source>
        <strain evidence="4 5">ATCC 30220</strain>
    </source>
</reference>
<dbReference type="InterPro" id="IPR056614">
    <property type="entry name" value="FAZ1_cons"/>
</dbReference>
<dbReference type="Proteomes" id="UP000038009">
    <property type="component" value="Unassembled WGS sequence"/>
</dbReference>
<sequence length="933" mass="106134">MTAVVDEHALMHLNVGDFVAIMTHNMKDGNMHWTLGSVETPPYLRDVEIRLWERQRTEYYNEDVTPTNPETAELMKRIAQVKEDLQKSIAQSEDLTQQLRGRRASIMQQIAEADQYVAESNVVRNAARDDVESIPDRDWRELKSYRIPPKVVSVVIRAVMLLLSEDEARTWSQMQRVLRDFNFKRRITAYDPQQLSPERRDYILQECVSKKSFRYDRAMQGSVAVGPIYYWVLAQLDCGEAQSQKDRVNEEKMERQKELREVLKQISEQQKRISEYQELMDDLDDQLRMCNQHNDSSVSRSRRRSVAGGDRYADSFAAREGKGYLKPAFFTWKPTDRVIIVLRKNIVCNFNGVTTREQEEGYNLSDPQIRSLDDSLLRLQEAADGMSEADDDLEDDMFRQDEDALNNAPRNDEDIMKERELQAGEGGAVPSSDVKAQLQRKFEGKNWQRVLDRKRNAIEAAFAEESAECLQVPEYYISIEDLTIGSLIVDFTAQHDGRRSTRELQSCVDACGYPRVLSLYEEDDEEGEEEGPGHQMKFGGDHWADFAPAHRQEIEKAFLIDTSAATGVEQEGIEVQDIRVEEGEGLTIDYSMADKSCDPEQVQEQVDAYSYPEVWALYQRLAGLDEVGPTHQVRFRGERWADIMEDNKEVIKAAFAEDTAAALGISARQARPGGLRYEGGLTVPYTISGCSLDDDEVDQKAEDYSYPKMWALYDRLVAEAVGADYQKAFDGEHWETVLQVARPEVSEAFCTDTANAVKSAPGQVVPRSVDTDQDRLLISYNVGGSHLRAEAVREDTREYPYPEVWALYQQVVAEEDEGTTNLSQRFDGEAWEAINNAIGDQVRQAFTNDVAAATGANPRCILVHDIKTSKKGMTIEYGVLREEGESAHCVCKATKEWQYPNLWALYEENKDSGAPRGFGGTGERESGILERRF</sequence>
<feature type="domain" description="Flagellar attachment zone protein 1 conserved" evidence="3">
    <location>
        <begin position="534"/>
        <end position="620"/>
    </location>
</feature>
<dbReference type="OMA" id="NAPRNDE"/>